<organism evidence="4 5">
    <name type="scientific">Candidatus Acidulodesulfobacterium ferriphilum</name>
    <dbReference type="NCBI Taxonomy" id="2597223"/>
    <lineage>
        <taxon>Bacteria</taxon>
        <taxon>Deltaproteobacteria</taxon>
        <taxon>Candidatus Acidulodesulfobacterales</taxon>
        <taxon>Candidatus Acidulodesulfobacterium</taxon>
    </lineage>
</organism>
<reference evidence="4 5" key="1">
    <citation type="submission" date="2019-01" db="EMBL/GenBank/DDBJ databases">
        <title>Insights into ecological role of a new deltaproteobacterial order Candidatus Sinidesulfobacterales (Sva0485) by metagenomics and metatranscriptomics.</title>
        <authorList>
            <person name="Tan S."/>
            <person name="Liu J."/>
            <person name="Fang Y."/>
            <person name="Hedlund B.P."/>
            <person name="Lian Z.H."/>
            <person name="Huang L.Y."/>
            <person name="Li J.T."/>
            <person name="Huang L.N."/>
            <person name="Li W.J."/>
            <person name="Jiang H.C."/>
            <person name="Dong H.L."/>
            <person name="Shu W.S."/>
        </authorList>
    </citation>
    <scope>NUCLEOTIDE SEQUENCE [LARGE SCALE GENOMIC DNA]</scope>
    <source>
        <strain evidence="4">AP3</strain>
    </source>
</reference>
<dbReference type="PANTHER" id="PTHR34216:SF3">
    <property type="entry name" value="POLY-BETA-1,6-N-ACETYL-D-GLUCOSAMINE N-DEACETYLASE"/>
    <property type="match status" value="1"/>
</dbReference>
<dbReference type="InterPro" id="IPR011330">
    <property type="entry name" value="Glyco_hydro/deAcase_b/a-brl"/>
</dbReference>
<dbReference type="AlphaFoldDB" id="A0A519BB05"/>
<dbReference type="CDD" id="cd10918">
    <property type="entry name" value="CE4_NodB_like_5s_6s"/>
    <property type="match status" value="1"/>
</dbReference>
<dbReference type="GO" id="GO:0005975">
    <property type="term" value="P:carbohydrate metabolic process"/>
    <property type="evidence" value="ECO:0007669"/>
    <property type="project" value="InterPro"/>
</dbReference>
<gene>
    <name evidence="4" type="ORF">EVJ47_04700</name>
</gene>
<dbReference type="Proteomes" id="UP000320813">
    <property type="component" value="Unassembled WGS sequence"/>
</dbReference>
<proteinExistence type="predicted"/>
<dbReference type="GO" id="GO:0016810">
    <property type="term" value="F:hydrolase activity, acting on carbon-nitrogen (but not peptide) bonds"/>
    <property type="evidence" value="ECO:0007669"/>
    <property type="project" value="InterPro"/>
</dbReference>
<name>A0A519BB05_9DELT</name>
<dbReference type="InterPro" id="IPR002509">
    <property type="entry name" value="NODB_dom"/>
</dbReference>
<accession>A0A519BB05</accession>
<sequence>MIQNPKFIILLYHKIGKYPQNAKFPGLYVAEEDFDRQIKYLKNSGYTFLTLSELKAVYDYYFGNTDLLNKPSSTKGLQNLINGKGKYAAITFDDGSKSVYSNGLKVMAANGVKGVVFMVSGLIGGLNDWDIKNGENRDEMLAADELKEMINYGIEIGAHTKTHPHLTKISPDKAFNEIAASKKDLENLLDIDINFFAYPYGDFNEEVAALVKKAGFFGACITKTGIVKKRADFFALKRIAIRHNTDFFKFKRKIFKVKLLY</sequence>
<evidence type="ECO:0000256" key="2">
    <source>
        <dbReference type="ARBA" id="ARBA00022729"/>
    </source>
</evidence>
<dbReference type="GO" id="GO:0005576">
    <property type="term" value="C:extracellular region"/>
    <property type="evidence" value="ECO:0007669"/>
    <property type="project" value="UniProtKB-SubCell"/>
</dbReference>
<evidence type="ECO:0000259" key="3">
    <source>
        <dbReference type="PROSITE" id="PS51677"/>
    </source>
</evidence>
<protein>
    <submittedName>
        <fullName evidence="4">Polysaccharide deacetylase family protein</fullName>
    </submittedName>
</protein>
<evidence type="ECO:0000256" key="1">
    <source>
        <dbReference type="ARBA" id="ARBA00004613"/>
    </source>
</evidence>
<dbReference type="PANTHER" id="PTHR34216">
    <property type="match status" value="1"/>
</dbReference>
<dbReference type="SUPFAM" id="SSF88713">
    <property type="entry name" value="Glycoside hydrolase/deacetylase"/>
    <property type="match status" value="1"/>
</dbReference>
<dbReference type="InterPro" id="IPR051398">
    <property type="entry name" value="Polysacch_Deacetylase"/>
</dbReference>
<dbReference type="Gene3D" id="3.20.20.370">
    <property type="entry name" value="Glycoside hydrolase/deacetylase"/>
    <property type="match status" value="1"/>
</dbReference>
<evidence type="ECO:0000313" key="5">
    <source>
        <dbReference type="Proteomes" id="UP000320813"/>
    </source>
</evidence>
<keyword evidence="2" id="KW-0732">Signal</keyword>
<dbReference type="PROSITE" id="PS51677">
    <property type="entry name" value="NODB"/>
    <property type="match status" value="1"/>
</dbReference>
<dbReference type="EMBL" id="SGBD01000002">
    <property type="protein sequence ID" value="RZD14471.1"/>
    <property type="molecule type" value="Genomic_DNA"/>
</dbReference>
<evidence type="ECO:0000313" key="4">
    <source>
        <dbReference type="EMBL" id="RZD14471.1"/>
    </source>
</evidence>
<comment type="caution">
    <text evidence="4">The sequence shown here is derived from an EMBL/GenBank/DDBJ whole genome shotgun (WGS) entry which is preliminary data.</text>
</comment>
<comment type="subcellular location">
    <subcellularLocation>
        <location evidence="1">Secreted</location>
    </subcellularLocation>
</comment>
<dbReference type="Pfam" id="PF01522">
    <property type="entry name" value="Polysacc_deac_1"/>
    <property type="match status" value="1"/>
</dbReference>
<feature type="domain" description="NodB homology" evidence="3">
    <location>
        <begin position="86"/>
        <end position="261"/>
    </location>
</feature>